<sequence length="294" mass="33363">MVLYCATQLQANMFGNICRLSQQVSNLQCVGCVIGNLLPGAPKLIVLFWLPCLVICRLNNLLHWTLTAKSGYTVIHGPRLSFVIWSCPNITMTALHYVRQSMADLCCCSLDVVRISCLLMLRCYVKQCTQFTYLLRSGLNPMLKLKRCMMILTFCTVVHSHAKMVHDARHNFPLRKALLFMSVTRAVATMGSLQLQVMPQSLTHVRGVWLFLLVKLWPDITSHELSPPIFAVVGLATTRLKFKILRAWYALFAHGNVLIYMNCWHASQHMWTAQQFNTCNCNLTFPIPSLAGEQ</sequence>
<proteinExistence type="predicted"/>
<gene>
    <name evidence="1" type="ORF">PGLA2088_LOCUS34637</name>
</gene>
<name>A0A813KLE1_POLGL</name>
<dbReference type="AlphaFoldDB" id="A0A813KLE1"/>
<dbReference type="Proteomes" id="UP000626109">
    <property type="component" value="Unassembled WGS sequence"/>
</dbReference>
<accession>A0A813KLE1</accession>
<reference evidence="1" key="1">
    <citation type="submission" date="2021-02" db="EMBL/GenBank/DDBJ databases">
        <authorList>
            <person name="Dougan E. K."/>
            <person name="Rhodes N."/>
            <person name="Thang M."/>
            <person name="Chan C."/>
        </authorList>
    </citation>
    <scope>NUCLEOTIDE SEQUENCE</scope>
</reference>
<organism evidence="1 2">
    <name type="scientific">Polarella glacialis</name>
    <name type="common">Dinoflagellate</name>
    <dbReference type="NCBI Taxonomy" id="89957"/>
    <lineage>
        <taxon>Eukaryota</taxon>
        <taxon>Sar</taxon>
        <taxon>Alveolata</taxon>
        <taxon>Dinophyceae</taxon>
        <taxon>Suessiales</taxon>
        <taxon>Suessiaceae</taxon>
        <taxon>Polarella</taxon>
    </lineage>
</organism>
<evidence type="ECO:0000313" key="2">
    <source>
        <dbReference type="Proteomes" id="UP000626109"/>
    </source>
</evidence>
<comment type="caution">
    <text evidence="1">The sequence shown here is derived from an EMBL/GenBank/DDBJ whole genome shotgun (WGS) entry which is preliminary data.</text>
</comment>
<evidence type="ECO:0000313" key="1">
    <source>
        <dbReference type="EMBL" id="CAE8707675.1"/>
    </source>
</evidence>
<dbReference type="EMBL" id="CAJNNW010031475">
    <property type="protein sequence ID" value="CAE8707675.1"/>
    <property type="molecule type" value="Genomic_DNA"/>
</dbReference>
<protein>
    <submittedName>
        <fullName evidence="1">Uncharacterized protein</fullName>
    </submittedName>
</protein>